<dbReference type="Pfam" id="PF10186">
    <property type="entry name" value="ATG14"/>
    <property type="match status" value="1"/>
</dbReference>
<dbReference type="GO" id="GO:0000323">
    <property type="term" value="C:lytic vacuole"/>
    <property type="evidence" value="ECO:0007669"/>
    <property type="project" value="TreeGrafter"/>
</dbReference>
<dbReference type="GO" id="GO:0000149">
    <property type="term" value="F:SNARE binding"/>
    <property type="evidence" value="ECO:0007669"/>
    <property type="project" value="TreeGrafter"/>
</dbReference>
<dbReference type="STRING" id="1095629.A0A0C9XRL1"/>
<gene>
    <name evidence="6" type="ORF">K443DRAFT_93545</name>
</gene>
<evidence type="ECO:0000256" key="4">
    <source>
        <dbReference type="SAM" id="Coils"/>
    </source>
</evidence>
<evidence type="ECO:0000313" key="7">
    <source>
        <dbReference type="Proteomes" id="UP000054477"/>
    </source>
</evidence>
<dbReference type="PANTHER" id="PTHR15157">
    <property type="entry name" value="UV RADIATION RESISTANCE-ASSOCIATED GENE PROTEIN"/>
    <property type="match status" value="1"/>
</dbReference>
<dbReference type="Proteomes" id="UP000054477">
    <property type="component" value="Unassembled WGS sequence"/>
</dbReference>
<dbReference type="InterPro" id="IPR018791">
    <property type="entry name" value="UV_resistance/autophagy_Atg14"/>
</dbReference>
<reference evidence="6 7" key="1">
    <citation type="submission" date="2014-04" db="EMBL/GenBank/DDBJ databases">
        <authorList>
            <consortium name="DOE Joint Genome Institute"/>
            <person name="Kuo A."/>
            <person name="Kohler A."/>
            <person name="Nagy L.G."/>
            <person name="Floudas D."/>
            <person name="Copeland A."/>
            <person name="Barry K.W."/>
            <person name="Cichocki N."/>
            <person name="Veneault-Fourrey C."/>
            <person name="LaButti K."/>
            <person name="Lindquist E.A."/>
            <person name="Lipzen A."/>
            <person name="Lundell T."/>
            <person name="Morin E."/>
            <person name="Murat C."/>
            <person name="Sun H."/>
            <person name="Tunlid A."/>
            <person name="Henrissat B."/>
            <person name="Grigoriev I.V."/>
            <person name="Hibbett D.S."/>
            <person name="Martin F."/>
            <person name="Nordberg H.P."/>
            <person name="Cantor M.N."/>
            <person name="Hua S.X."/>
        </authorList>
    </citation>
    <scope>NUCLEOTIDE SEQUENCE [LARGE SCALE GENOMIC DNA]</scope>
    <source>
        <strain evidence="6 7">LaAM-08-1</strain>
    </source>
</reference>
<evidence type="ECO:0000256" key="5">
    <source>
        <dbReference type="SAM" id="MobiDB-lite"/>
    </source>
</evidence>
<protein>
    <recommendedName>
        <fullName evidence="2">Autophagy-related protein 14</fullName>
    </recommendedName>
</protein>
<feature type="compositionally biased region" description="Basic and acidic residues" evidence="5">
    <location>
        <begin position="882"/>
        <end position="907"/>
    </location>
</feature>
<reference evidence="7" key="2">
    <citation type="submission" date="2015-01" db="EMBL/GenBank/DDBJ databases">
        <title>Evolutionary Origins and Diversification of the Mycorrhizal Mutualists.</title>
        <authorList>
            <consortium name="DOE Joint Genome Institute"/>
            <consortium name="Mycorrhizal Genomics Consortium"/>
            <person name="Kohler A."/>
            <person name="Kuo A."/>
            <person name="Nagy L.G."/>
            <person name="Floudas D."/>
            <person name="Copeland A."/>
            <person name="Barry K.W."/>
            <person name="Cichocki N."/>
            <person name="Veneault-Fourrey C."/>
            <person name="LaButti K."/>
            <person name="Lindquist E.A."/>
            <person name="Lipzen A."/>
            <person name="Lundell T."/>
            <person name="Morin E."/>
            <person name="Murat C."/>
            <person name="Riley R."/>
            <person name="Ohm R."/>
            <person name="Sun H."/>
            <person name="Tunlid A."/>
            <person name="Henrissat B."/>
            <person name="Grigoriev I.V."/>
            <person name="Hibbett D.S."/>
            <person name="Martin F."/>
        </authorList>
    </citation>
    <scope>NUCLEOTIDE SEQUENCE [LARGE SCALE GENOMIC DNA]</scope>
    <source>
        <strain evidence="7">LaAM-08-1</strain>
    </source>
</reference>
<keyword evidence="3 4" id="KW-0175">Coiled coil</keyword>
<feature type="region of interest" description="Disordered" evidence="5">
    <location>
        <begin position="872"/>
        <end position="922"/>
    </location>
</feature>
<accession>A0A0C9XRL1</accession>
<comment type="similarity">
    <text evidence="1">Belongs to the ATG14 family.</text>
</comment>
<feature type="compositionally biased region" description="Basic and acidic residues" evidence="5">
    <location>
        <begin position="357"/>
        <end position="368"/>
    </location>
</feature>
<feature type="compositionally biased region" description="Low complexity" evidence="5">
    <location>
        <begin position="151"/>
        <end position="162"/>
    </location>
</feature>
<keyword evidence="7" id="KW-1185">Reference proteome</keyword>
<feature type="region of interest" description="Disordered" evidence="5">
    <location>
        <begin position="355"/>
        <end position="374"/>
    </location>
</feature>
<proteinExistence type="inferred from homology"/>
<dbReference type="OrthoDB" id="72772at2759"/>
<dbReference type="GO" id="GO:0005768">
    <property type="term" value="C:endosome"/>
    <property type="evidence" value="ECO:0007669"/>
    <property type="project" value="TreeGrafter"/>
</dbReference>
<evidence type="ECO:0000256" key="3">
    <source>
        <dbReference type="ARBA" id="ARBA00023054"/>
    </source>
</evidence>
<feature type="compositionally biased region" description="Basic and acidic residues" evidence="5">
    <location>
        <begin position="449"/>
        <end position="458"/>
    </location>
</feature>
<sequence>MTRNPPISIAEPPLDADRQLTPRRIRHITAIQIRNLTPFPVRDAFTSALSQPVEQSQYAVPGTTDDLGIISSRKRARKLSTTSTTARLNAKPDDGPHEGGINSFAEQRGRKASGARVDFSSGGGTLGRTSNQGALSFAPSRSPLTARPQRPRTISKTSSTSSRVAASASNILGSASAVTTASVLLPDHSQTGLEKVISSRLTETFITIAIPLSTHYTGKSAMTSCTETSKRATVPTANLASPPRGRAGAGFSTNSFGGITGISQLDPQRSHKKKAEQSRLSGTATSTSSPSRQRFHSHANLAKPSSPTPKYLSPLHRPSTNPLFHFDARFDLDFLSWTDTGGQVLKLEIWGKIPTHRPQDIPTNERRPSGSNSLDDETYEWKMLDDWDVDLQDLIPLSDELVIHPSQLPSNTLLVTLSPPGKIFCLSQNFTSSSRASTPSIGYASDPESEVRRVKQSGEHPTSSASEEIQEILPLSRRRHRRGIGSLNESRDNLKTAGWPDILKLVTIQSCILDNESSLFHIVQEIDAAIKEDPLIRLKRGISEREAALEDLQTGHDRAIDRLAQTKASINDRRQRLQQRRETLAAAKVQSQQVVIVGAAVQESIRSERTRLESLRLLLRPARVSLLTTLSDIFPIDLQSSPDLLFAILDVPLPIPLATTDPAPPLCLPEYKDITEETVATALGFAAQVLQLLAAYLGKSLIYPVTCVGSRSLIRDGISAMVGPRMFPLFSKGVDTYRFEYGVFLLNKDIEMLMAERDLRALDMRHTLPNLKNLLLTLSHDDRVQATSHQRSNPLVPPIIALELQDEFEGSSANREFGTPKASVGDIALEAHTPPVSGSTTPTVANVGDETRKSRPFLGLVPFSGFLRGRYSSSSPSVVVENEAKSRQSECDDEDQRTIHGDTRAGDAEEEDRIGEPGLDNDIEHKVLNERVLPSTMAQLPP</sequence>
<organism evidence="6 7">
    <name type="scientific">Laccaria amethystina LaAM-08-1</name>
    <dbReference type="NCBI Taxonomy" id="1095629"/>
    <lineage>
        <taxon>Eukaryota</taxon>
        <taxon>Fungi</taxon>
        <taxon>Dikarya</taxon>
        <taxon>Basidiomycota</taxon>
        <taxon>Agaricomycotina</taxon>
        <taxon>Agaricomycetes</taxon>
        <taxon>Agaricomycetidae</taxon>
        <taxon>Agaricales</taxon>
        <taxon>Agaricineae</taxon>
        <taxon>Hydnangiaceae</taxon>
        <taxon>Laccaria</taxon>
    </lineage>
</organism>
<evidence type="ECO:0000256" key="1">
    <source>
        <dbReference type="ARBA" id="ARBA00009574"/>
    </source>
</evidence>
<dbReference type="GO" id="GO:0032991">
    <property type="term" value="C:protein-containing complex"/>
    <property type="evidence" value="ECO:0007669"/>
    <property type="project" value="UniProtKB-ARBA"/>
</dbReference>
<feature type="region of interest" description="Disordered" evidence="5">
    <location>
        <begin position="227"/>
        <end position="314"/>
    </location>
</feature>
<dbReference type="HOGENOM" id="CLU_011081_0_0_1"/>
<dbReference type="PANTHER" id="PTHR15157:SF5">
    <property type="entry name" value="UV RADIATION RESISTANCE-ASSOCIATED GENE PROTEIN"/>
    <property type="match status" value="1"/>
</dbReference>
<evidence type="ECO:0000256" key="2">
    <source>
        <dbReference type="ARBA" id="ARBA00013807"/>
    </source>
</evidence>
<dbReference type="GO" id="GO:0035493">
    <property type="term" value="P:SNARE complex assembly"/>
    <property type="evidence" value="ECO:0007669"/>
    <property type="project" value="TreeGrafter"/>
</dbReference>
<dbReference type="AlphaFoldDB" id="A0A0C9XRL1"/>
<feature type="region of interest" description="Disordered" evidence="5">
    <location>
        <begin position="436"/>
        <end position="469"/>
    </location>
</feature>
<dbReference type="EMBL" id="KN838571">
    <property type="protein sequence ID" value="KIK04324.1"/>
    <property type="molecule type" value="Genomic_DNA"/>
</dbReference>
<feature type="compositionally biased region" description="Polar residues" evidence="5">
    <location>
        <begin position="278"/>
        <end position="292"/>
    </location>
</feature>
<feature type="coiled-coil region" evidence="4">
    <location>
        <begin position="560"/>
        <end position="587"/>
    </location>
</feature>
<feature type="compositionally biased region" description="Polar residues" evidence="5">
    <location>
        <begin position="251"/>
        <end position="267"/>
    </location>
</feature>
<evidence type="ECO:0000313" key="6">
    <source>
        <dbReference type="EMBL" id="KIK04324.1"/>
    </source>
</evidence>
<name>A0A0C9XRL1_9AGAR</name>
<feature type="region of interest" description="Disordered" evidence="5">
    <location>
        <begin position="78"/>
        <end position="162"/>
    </location>
</feature>